<evidence type="ECO:0000313" key="7">
    <source>
        <dbReference type="EMBL" id="RAH85271.1"/>
    </source>
</evidence>
<proteinExistence type="inferred from homology"/>
<feature type="compositionally biased region" description="Polar residues" evidence="5">
    <location>
        <begin position="115"/>
        <end position="133"/>
    </location>
</feature>
<dbReference type="RefSeq" id="XP_025531165.1">
    <property type="nucleotide sequence ID" value="XM_025671288.1"/>
</dbReference>
<evidence type="ECO:0000256" key="1">
    <source>
        <dbReference type="ARBA" id="ARBA00004173"/>
    </source>
</evidence>
<keyword evidence="8" id="KW-1185">Reference proteome</keyword>
<dbReference type="AlphaFoldDB" id="A0A8T8XB20"/>
<comment type="subcellular location">
    <subcellularLocation>
        <location evidence="1">Mitochondrion</location>
    </subcellularLocation>
</comment>
<dbReference type="Pfam" id="PF08213">
    <property type="entry name" value="COX24_C"/>
    <property type="match status" value="1"/>
</dbReference>
<feature type="compositionally biased region" description="Low complexity" evidence="5">
    <location>
        <begin position="1"/>
        <end position="19"/>
    </location>
</feature>
<sequence>MIGSSTSTSVSPLSQPPSSFTQLLGPHDALETRKMLSSSLRRAAWAPIAPISGVTRASSQTLTTSANNFTGSTQPVRQRRYSSSSSSNPSDGARKLELEVNSGKSTRRSRKDNVRTGSKQQQTAFSRLPSVPSTQHLLPHDVQVASFFSIHRPISVSTSVPPTSTSEAFDAIFTERKPAVDDVISTLSSAVHSMEGEDDHNHYQAVLQELTDRSFLQQGQQGQQLQHPSQTMNLTLSIEELTKRLRPFHPPPPPVPMHEMSANNTASEQQQQLLPQTTTTNATETYSAVLTIHESTLPDGRKTYQAHAGPFMPTKDMGVPGGAQAPPEIVEAYIDVVDPSAHPELSYIDQPDQQINGPMQAISTKRRRRVKMKKHKFKKLLRKTRTLRRKLERS</sequence>
<dbReference type="PANTHER" id="PTHR32035">
    <property type="entry name" value="AURORA KINASE A-INTERACTING PROTEIN"/>
    <property type="match status" value="1"/>
</dbReference>
<evidence type="ECO:0000256" key="2">
    <source>
        <dbReference type="ARBA" id="ARBA00023128"/>
    </source>
</evidence>
<evidence type="ECO:0000259" key="6">
    <source>
        <dbReference type="SMART" id="SM01155"/>
    </source>
</evidence>
<reference evidence="7 8" key="1">
    <citation type="submission" date="2018-02" db="EMBL/GenBank/DDBJ databases">
        <title>The genomes of Aspergillus section Nigri reveals drivers in fungal speciation.</title>
        <authorList>
            <consortium name="DOE Joint Genome Institute"/>
            <person name="Vesth T.C."/>
            <person name="Nybo J."/>
            <person name="Theobald S."/>
            <person name="Brandl J."/>
            <person name="Frisvad J.C."/>
            <person name="Nielsen K.F."/>
            <person name="Lyhne E.K."/>
            <person name="Kogle M.E."/>
            <person name="Kuo A."/>
            <person name="Riley R."/>
            <person name="Clum A."/>
            <person name="Nolan M."/>
            <person name="Lipzen A."/>
            <person name="Salamov A."/>
            <person name="Henrissat B."/>
            <person name="Wiebenga A."/>
            <person name="De vries R.P."/>
            <person name="Grigoriev I.V."/>
            <person name="Mortensen U.H."/>
            <person name="Andersen M.R."/>
            <person name="Baker S.E."/>
        </authorList>
    </citation>
    <scope>NUCLEOTIDE SEQUENCE [LARGE SCALE GENOMIC DNA]</scope>
    <source>
        <strain evidence="7 8">CBS 114.51</strain>
    </source>
</reference>
<evidence type="ECO:0000256" key="4">
    <source>
        <dbReference type="ARBA" id="ARBA00035682"/>
    </source>
</evidence>
<dbReference type="SMART" id="SM01155">
    <property type="entry name" value="DUF1713"/>
    <property type="match status" value="1"/>
</dbReference>
<dbReference type="OrthoDB" id="5364404at2759"/>
<feature type="region of interest" description="Disordered" evidence="5">
    <location>
        <begin position="250"/>
        <end position="271"/>
    </location>
</feature>
<feature type="region of interest" description="Disordered" evidence="5">
    <location>
        <begin position="1"/>
        <end position="26"/>
    </location>
</feature>
<evidence type="ECO:0000313" key="8">
    <source>
        <dbReference type="Proteomes" id="UP000249497"/>
    </source>
</evidence>
<organism evidence="7 8">
    <name type="scientific">Aspergillus japonicus CBS 114.51</name>
    <dbReference type="NCBI Taxonomy" id="1448312"/>
    <lineage>
        <taxon>Eukaryota</taxon>
        <taxon>Fungi</taxon>
        <taxon>Dikarya</taxon>
        <taxon>Ascomycota</taxon>
        <taxon>Pezizomycotina</taxon>
        <taxon>Eurotiomycetes</taxon>
        <taxon>Eurotiomycetidae</taxon>
        <taxon>Eurotiales</taxon>
        <taxon>Aspergillaceae</taxon>
        <taxon>Aspergillus</taxon>
        <taxon>Aspergillus subgen. Circumdati</taxon>
    </lineage>
</organism>
<comment type="similarity">
    <text evidence="3">Belongs to the mitochondrion-specific ribosomal protein mS38 family.</text>
</comment>
<dbReference type="EMBL" id="KZ824775">
    <property type="protein sequence ID" value="RAH85271.1"/>
    <property type="molecule type" value="Genomic_DNA"/>
</dbReference>
<keyword evidence="2" id="KW-0496">Mitochondrion</keyword>
<feature type="compositionally biased region" description="Polar residues" evidence="5">
    <location>
        <begin position="57"/>
        <end position="76"/>
    </location>
</feature>
<feature type="region of interest" description="Disordered" evidence="5">
    <location>
        <begin position="57"/>
        <end position="133"/>
    </location>
</feature>
<feature type="domain" description="Ribosomal protein mS38 C-terminal" evidence="6">
    <location>
        <begin position="360"/>
        <end position="393"/>
    </location>
</feature>
<dbReference type="GO" id="GO:0005739">
    <property type="term" value="C:mitochondrion"/>
    <property type="evidence" value="ECO:0007669"/>
    <property type="project" value="UniProtKB-SubCell"/>
</dbReference>
<dbReference type="PANTHER" id="PTHR32035:SF3">
    <property type="entry name" value="SMALL RIBOSOMAL SUBUNIT PROTEIN MS38"/>
    <property type="match status" value="1"/>
</dbReference>
<evidence type="ECO:0000256" key="5">
    <source>
        <dbReference type="SAM" id="MobiDB-lite"/>
    </source>
</evidence>
<protein>
    <recommendedName>
        <fullName evidence="4">Small ribosomal subunit protein mS38</fullName>
    </recommendedName>
</protein>
<dbReference type="GeneID" id="37174980"/>
<name>A0A8T8XB20_ASPJA</name>
<dbReference type="InterPro" id="IPR013177">
    <property type="entry name" value="Ribosomal_mS38_C"/>
</dbReference>
<dbReference type="Proteomes" id="UP000249497">
    <property type="component" value="Unassembled WGS sequence"/>
</dbReference>
<evidence type="ECO:0000256" key="3">
    <source>
        <dbReference type="ARBA" id="ARBA00035647"/>
    </source>
</evidence>
<gene>
    <name evidence="7" type="ORF">BO86DRAFT_386238</name>
</gene>
<accession>A0A8T8XB20</accession>